<dbReference type="EMBL" id="JARH01000917">
    <property type="protein sequence ID" value="EXF75279.1"/>
    <property type="molecule type" value="Genomic_DNA"/>
</dbReference>
<accession>A0A010RC16</accession>
<dbReference type="AlphaFoldDB" id="A0A010RC16"/>
<comment type="caution">
    <text evidence="2">The sequence shown here is derived from an EMBL/GenBank/DDBJ whole genome shotgun (WGS) entry which is preliminary data.</text>
</comment>
<keyword evidence="1" id="KW-0472">Membrane</keyword>
<dbReference type="KEGG" id="cfj:CFIO01_12371"/>
<evidence type="ECO:0000313" key="2">
    <source>
        <dbReference type="EMBL" id="EXF75279.1"/>
    </source>
</evidence>
<dbReference type="Proteomes" id="UP000020467">
    <property type="component" value="Unassembled WGS sequence"/>
</dbReference>
<evidence type="ECO:0000256" key="1">
    <source>
        <dbReference type="SAM" id="Phobius"/>
    </source>
</evidence>
<dbReference type="HOGENOM" id="CLU_2722068_0_0_1"/>
<feature type="transmembrane region" description="Helical" evidence="1">
    <location>
        <begin position="42"/>
        <end position="63"/>
    </location>
</feature>
<keyword evidence="3" id="KW-1185">Reference proteome</keyword>
<protein>
    <submittedName>
        <fullName evidence="2">Uncharacterized protein</fullName>
    </submittedName>
</protein>
<keyword evidence="1" id="KW-1133">Transmembrane helix</keyword>
<name>A0A010RC16_9PEZI</name>
<keyword evidence="1" id="KW-0812">Transmembrane</keyword>
<sequence>MEATTAAPSLEGTEPHCIFAVKCVCAAGGRTLPWWSAVPDSVFQAVEGTSTFFALVIIAAFGLDSGRVGKGG</sequence>
<proteinExistence type="predicted"/>
<organism evidence="2 3">
    <name type="scientific">Colletotrichum fioriniae PJ7</name>
    <dbReference type="NCBI Taxonomy" id="1445577"/>
    <lineage>
        <taxon>Eukaryota</taxon>
        <taxon>Fungi</taxon>
        <taxon>Dikarya</taxon>
        <taxon>Ascomycota</taxon>
        <taxon>Pezizomycotina</taxon>
        <taxon>Sordariomycetes</taxon>
        <taxon>Hypocreomycetidae</taxon>
        <taxon>Glomerellales</taxon>
        <taxon>Glomerellaceae</taxon>
        <taxon>Colletotrichum</taxon>
        <taxon>Colletotrichum acutatum species complex</taxon>
    </lineage>
</organism>
<dbReference type="OrthoDB" id="10405551at2759"/>
<reference evidence="2 3" key="1">
    <citation type="submission" date="2014-02" db="EMBL/GenBank/DDBJ databases">
        <title>The genome sequence of Colletotrichum fioriniae PJ7.</title>
        <authorList>
            <person name="Baroncelli R."/>
            <person name="Thon M.R."/>
        </authorList>
    </citation>
    <scope>NUCLEOTIDE SEQUENCE [LARGE SCALE GENOMIC DNA]</scope>
    <source>
        <strain evidence="2 3">PJ7</strain>
    </source>
</reference>
<evidence type="ECO:0000313" key="3">
    <source>
        <dbReference type="Proteomes" id="UP000020467"/>
    </source>
</evidence>
<gene>
    <name evidence="2" type="ORF">CFIO01_12371</name>
</gene>